<evidence type="ECO:0000256" key="1">
    <source>
        <dbReference type="SAM" id="MobiDB-lite"/>
    </source>
</evidence>
<evidence type="ECO:0000313" key="3">
    <source>
        <dbReference type="EMBL" id="CAI9094167.1"/>
    </source>
</evidence>
<feature type="region of interest" description="Disordered" evidence="1">
    <location>
        <begin position="1"/>
        <end position="33"/>
    </location>
</feature>
<name>A0AAV1CI17_OLDCO</name>
<dbReference type="Proteomes" id="UP001161247">
    <property type="component" value="Chromosome 2"/>
</dbReference>
<organism evidence="3 4">
    <name type="scientific">Oldenlandia corymbosa var. corymbosa</name>
    <dbReference type="NCBI Taxonomy" id="529605"/>
    <lineage>
        <taxon>Eukaryota</taxon>
        <taxon>Viridiplantae</taxon>
        <taxon>Streptophyta</taxon>
        <taxon>Embryophyta</taxon>
        <taxon>Tracheophyta</taxon>
        <taxon>Spermatophyta</taxon>
        <taxon>Magnoliopsida</taxon>
        <taxon>eudicotyledons</taxon>
        <taxon>Gunneridae</taxon>
        <taxon>Pentapetalae</taxon>
        <taxon>asterids</taxon>
        <taxon>lamiids</taxon>
        <taxon>Gentianales</taxon>
        <taxon>Rubiaceae</taxon>
        <taxon>Rubioideae</taxon>
        <taxon>Spermacoceae</taxon>
        <taxon>Hedyotis-Oldenlandia complex</taxon>
        <taxon>Oldenlandia</taxon>
    </lineage>
</organism>
<evidence type="ECO:0000259" key="2">
    <source>
        <dbReference type="Pfam" id="PF10172"/>
    </source>
</evidence>
<accession>A0AAV1CI17</accession>
<dbReference type="AlphaFoldDB" id="A0AAV1CI17"/>
<reference evidence="3" key="1">
    <citation type="submission" date="2023-03" db="EMBL/GenBank/DDBJ databases">
        <authorList>
            <person name="Julca I."/>
        </authorList>
    </citation>
    <scope>NUCLEOTIDE SEQUENCE</scope>
</reference>
<feature type="domain" description="DET1- and DDB1-associated protein 1" evidence="2">
    <location>
        <begin position="5"/>
        <end position="49"/>
    </location>
</feature>
<sequence>MGPMFGDWPSFDPTNFSQVRPSDPSSPSRMTPVTYCPTHDRCLPPPNQAEIQEACIRKFNQSRIKATENFNCRISLLTLSKAAHNSRTSDSLSQKSQNQTSKTNQKLTAACCPQLRRELTIDHHTHTLKERG</sequence>
<dbReference type="Pfam" id="PF10172">
    <property type="entry name" value="DDA1"/>
    <property type="match status" value="1"/>
</dbReference>
<evidence type="ECO:0000313" key="4">
    <source>
        <dbReference type="Proteomes" id="UP001161247"/>
    </source>
</evidence>
<feature type="region of interest" description="Disordered" evidence="1">
    <location>
        <begin position="83"/>
        <end position="107"/>
    </location>
</feature>
<gene>
    <name evidence="3" type="ORF">OLC1_LOCUS5395</name>
</gene>
<proteinExistence type="predicted"/>
<keyword evidence="4" id="KW-1185">Reference proteome</keyword>
<feature type="compositionally biased region" description="Polar residues" evidence="1">
    <location>
        <begin position="12"/>
        <end position="31"/>
    </location>
</feature>
<protein>
    <submittedName>
        <fullName evidence="3">OLC1v1029859C1</fullName>
    </submittedName>
</protein>
<dbReference type="InterPro" id="IPR018276">
    <property type="entry name" value="DDA1_dom"/>
</dbReference>
<dbReference type="EMBL" id="OX459119">
    <property type="protein sequence ID" value="CAI9094167.1"/>
    <property type="molecule type" value="Genomic_DNA"/>
</dbReference>